<evidence type="ECO:0000313" key="4">
    <source>
        <dbReference type="Proteomes" id="UP001153076"/>
    </source>
</evidence>
<dbReference type="Pfam" id="PF14392">
    <property type="entry name" value="zf-CCHC_4"/>
    <property type="match status" value="1"/>
</dbReference>
<evidence type="ECO:0000313" key="3">
    <source>
        <dbReference type="EMBL" id="KAJ8451231.1"/>
    </source>
</evidence>
<evidence type="ECO:0000259" key="1">
    <source>
        <dbReference type="Pfam" id="PF14111"/>
    </source>
</evidence>
<reference evidence="3" key="1">
    <citation type="submission" date="2022-04" db="EMBL/GenBank/DDBJ databases">
        <title>Carnegiea gigantea Genome sequencing and assembly v2.</title>
        <authorList>
            <person name="Copetti D."/>
            <person name="Sanderson M.J."/>
            <person name="Burquez A."/>
            <person name="Wojciechowski M.F."/>
        </authorList>
    </citation>
    <scope>NUCLEOTIDE SEQUENCE</scope>
    <source>
        <strain evidence="3">SGP5-SGP5p</strain>
        <tissue evidence="3">Aerial part</tissue>
    </source>
</reference>
<organism evidence="3 4">
    <name type="scientific">Carnegiea gigantea</name>
    <dbReference type="NCBI Taxonomy" id="171969"/>
    <lineage>
        <taxon>Eukaryota</taxon>
        <taxon>Viridiplantae</taxon>
        <taxon>Streptophyta</taxon>
        <taxon>Embryophyta</taxon>
        <taxon>Tracheophyta</taxon>
        <taxon>Spermatophyta</taxon>
        <taxon>Magnoliopsida</taxon>
        <taxon>eudicotyledons</taxon>
        <taxon>Gunneridae</taxon>
        <taxon>Pentapetalae</taxon>
        <taxon>Caryophyllales</taxon>
        <taxon>Cactineae</taxon>
        <taxon>Cactaceae</taxon>
        <taxon>Cactoideae</taxon>
        <taxon>Echinocereeae</taxon>
        <taxon>Carnegiea</taxon>
    </lineage>
</organism>
<feature type="domain" description="Zinc knuckle CX2CX4HX4C" evidence="2">
    <location>
        <begin position="113"/>
        <end position="154"/>
    </location>
</feature>
<dbReference type="PANTHER" id="PTHR31286">
    <property type="entry name" value="GLYCINE-RICH CELL WALL STRUCTURAL PROTEIN 1.8-LIKE"/>
    <property type="match status" value="1"/>
</dbReference>
<dbReference type="OrthoDB" id="1924068at2759"/>
<dbReference type="EMBL" id="JAKOGI010000010">
    <property type="protein sequence ID" value="KAJ8451231.1"/>
    <property type="molecule type" value="Genomic_DNA"/>
</dbReference>
<gene>
    <name evidence="3" type="ORF">Cgig2_014003</name>
</gene>
<proteinExistence type="predicted"/>
<evidence type="ECO:0000259" key="2">
    <source>
        <dbReference type="Pfam" id="PF14392"/>
    </source>
</evidence>
<sequence length="167" mass="19821">MAMIWRPMKGVHVKDLGENLFLFQFFYELDMRRVLDGGPWCFDQHLLVLKECSEKEQPSKIVLEKALLWMHIYDLPFDSWAETVINMIGSKVGEVMEVDKEDYGTYVRVRLAMEITRPLRRGMKIKDESGGCIWVYFKYERLQICMGHSERECEILMNFPELANEDR</sequence>
<accession>A0A9Q1QRR9</accession>
<dbReference type="InterPro" id="IPR025836">
    <property type="entry name" value="Zn_knuckle_CX2CX4HX4C"/>
</dbReference>
<comment type="caution">
    <text evidence="3">The sequence shown here is derived from an EMBL/GenBank/DDBJ whole genome shotgun (WGS) entry which is preliminary data.</text>
</comment>
<dbReference type="InterPro" id="IPR040256">
    <property type="entry name" value="At4g02000-like"/>
</dbReference>
<dbReference type="Proteomes" id="UP001153076">
    <property type="component" value="Unassembled WGS sequence"/>
</dbReference>
<dbReference type="Pfam" id="PF14111">
    <property type="entry name" value="DUF4283"/>
    <property type="match status" value="1"/>
</dbReference>
<evidence type="ECO:0008006" key="5">
    <source>
        <dbReference type="Google" id="ProtNLM"/>
    </source>
</evidence>
<protein>
    <recommendedName>
        <fullName evidence="5">DUF4283 domain-containing protein</fullName>
    </recommendedName>
</protein>
<dbReference type="PANTHER" id="PTHR31286:SF167">
    <property type="entry name" value="OS09G0268800 PROTEIN"/>
    <property type="match status" value="1"/>
</dbReference>
<name>A0A9Q1QRR9_9CARY</name>
<keyword evidence="4" id="KW-1185">Reference proteome</keyword>
<feature type="domain" description="DUF4283" evidence="1">
    <location>
        <begin position="1"/>
        <end position="59"/>
    </location>
</feature>
<dbReference type="AlphaFoldDB" id="A0A9Q1QRR9"/>
<dbReference type="InterPro" id="IPR025558">
    <property type="entry name" value="DUF4283"/>
</dbReference>